<dbReference type="EMBL" id="NRQW01000385">
    <property type="protein sequence ID" value="PLZ87727.1"/>
    <property type="molecule type" value="Genomic_DNA"/>
</dbReference>
<evidence type="ECO:0000259" key="2">
    <source>
        <dbReference type="Pfam" id="PF05193"/>
    </source>
</evidence>
<dbReference type="Proteomes" id="UP000235036">
    <property type="component" value="Unassembled WGS sequence"/>
</dbReference>
<dbReference type="InterPro" id="IPR007863">
    <property type="entry name" value="Peptidase_M16_C"/>
</dbReference>
<keyword evidence="4" id="KW-1185">Reference proteome</keyword>
<dbReference type="PANTHER" id="PTHR11851:SF224">
    <property type="entry name" value="PROCESSING PROTEASE"/>
    <property type="match status" value="1"/>
</dbReference>
<proteinExistence type="predicted"/>
<dbReference type="Pfam" id="PF05193">
    <property type="entry name" value="Peptidase_M16_C"/>
    <property type="match status" value="1"/>
</dbReference>
<accession>A0A2N6K0N0</accession>
<evidence type="ECO:0000259" key="1">
    <source>
        <dbReference type="Pfam" id="PF00675"/>
    </source>
</evidence>
<dbReference type="RefSeq" id="WP_102205446.1">
    <property type="nucleotide sequence ID" value="NZ_CAWNVR010000494.1"/>
</dbReference>
<evidence type="ECO:0000313" key="3">
    <source>
        <dbReference type="EMBL" id="PLZ87727.1"/>
    </source>
</evidence>
<dbReference type="SUPFAM" id="SSF63411">
    <property type="entry name" value="LuxS/MPP-like metallohydrolase"/>
    <property type="match status" value="2"/>
</dbReference>
<dbReference type="InterPro" id="IPR050361">
    <property type="entry name" value="MPP/UQCRC_Complex"/>
</dbReference>
<evidence type="ECO:0000313" key="4">
    <source>
        <dbReference type="Proteomes" id="UP000235036"/>
    </source>
</evidence>
<gene>
    <name evidence="3" type="ORF">CEN44_16850</name>
</gene>
<protein>
    <submittedName>
        <fullName evidence="3">Peptidase M16</fullName>
    </submittedName>
</protein>
<dbReference type="InterPro" id="IPR011249">
    <property type="entry name" value="Metalloenz_LuxS/M16"/>
</dbReference>
<organism evidence="3 4">
    <name type="scientific">Fischerella muscicola CCMEE 5323</name>
    <dbReference type="NCBI Taxonomy" id="2019572"/>
    <lineage>
        <taxon>Bacteria</taxon>
        <taxon>Bacillati</taxon>
        <taxon>Cyanobacteriota</taxon>
        <taxon>Cyanophyceae</taxon>
        <taxon>Nostocales</taxon>
        <taxon>Hapalosiphonaceae</taxon>
        <taxon>Fischerella</taxon>
    </lineage>
</organism>
<comment type="caution">
    <text evidence="3">The sequence shown here is derived from an EMBL/GenBank/DDBJ whole genome shotgun (WGS) entry which is preliminary data.</text>
</comment>
<sequence length="434" mass="47871">MTTPLKKSHIHRTVLDNGIVLLLTENPTADIIAARIFIRAGSCYENREQAGLAHLLSAVLTKGCEGLSSLQIAEQVESIGANLSADTAADYFQLSLKTVTADFVDILTLAAKILRSPTFPETEVELERRIALQDIRSQKEHPFTVAFDQLRQVMYQDHPYAMSALGNESTMSRITCADLLQFHQTYFRPDNLVISIAGRITLDDAVAVVEKVFGDWQPPAATPLPTLNLPNITIQPQQVIVPQQTQQSIVMLGYMATAVNSPDYAALKLLSTYLGNGLSSRLFVELREKRGLAYEVSAFYPTRLFPATFVVYMGTSPENTQIALSGLQTEVDLLYTSPLTEVALQAAKNKILGQYALGKQTNGQLAQIYGWYEILGLGIEFDQKFQELITNVNAEDAVTVASRYLQKPYVSLVGQEEAVKSVNSQQCRRASGFP</sequence>
<name>A0A2N6K0N0_FISMU</name>
<reference evidence="3 4" key="1">
    <citation type="submission" date="2017-08" db="EMBL/GenBank/DDBJ databases">
        <title>Genomes of Fischerella (Mastigocladus) sp. strains.</title>
        <authorList>
            <person name="Miller S.R."/>
        </authorList>
    </citation>
    <scope>NUCLEOTIDE SEQUENCE [LARGE SCALE GENOMIC DNA]</scope>
    <source>
        <strain evidence="3 4">CCMEE 5323</strain>
    </source>
</reference>
<feature type="domain" description="Peptidase M16 C-terminal" evidence="2">
    <location>
        <begin position="174"/>
        <end position="350"/>
    </location>
</feature>
<dbReference type="PANTHER" id="PTHR11851">
    <property type="entry name" value="METALLOPROTEASE"/>
    <property type="match status" value="1"/>
</dbReference>
<dbReference type="GO" id="GO:0046872">
    <property type="term" value="F:metal ion binding"/>
    <property type="evidence" value="ECO:0007669"/>
    <property type="project" value="InterPro"/>
</dbReference>
<dbReference type="InterPro" id="IPR011765">
    <property type="entry name" value="Pept_M16_N"/>
</dbReference>
<dbReference type="Gene3D" id="3.30.830.10">
    <property type="entry name" value="Metalloenzyme, LuxS/M16 peptidase-like"/>
    <property type="match status" value="2"/>
</dbReference>
<feature type="domain" description="Peptidase M16 N-terminal" evidence="1">
    <location>
        <begin position="22"/>
        <end position="165"/>
    </location>
</feature>
<dbReference type="Pfam" id="PF00675">
    <property type="entry name" value="Peptidase_M16"/>
    <property type="match status" value="1"/>
</dbReference>
<dbReference type="AlphaFoldDB" id="A0A2N6K0N0"/>